<reference evidence="5" key="1">
    <citation type="journal article" date="2017" name="Front. Plant Sci.">
        <title>Climate Clever Clovers: New Paradigm to Reduce the Environmental Footprint of Ruminants by Breeding Low Methanogenic Forages Utilizing Haplotype Variation.</title>
        <authorList>
            <person name="Kaur P."/>
            <person name="Appels R."/>
            <person name="Bayer P.E."/>
            <person name="Keeble-Gagnere G."/>
            <person name="Wang J."/>
            <person name="Hirakawa H."/>
            <person name="Shirasawa K."/>
            <person name="Vercoe P."/>
            <person name="Stefanova K."/>
            <person name="Durmic Z."/>
            <person name="Nichols P."/>
            <person name="Revell C."/>
            <person name="Isobe S.N."/>
            <person name="Edwards D."/>
            <person name="Erskine W."/>
        </authorList>
    </citation>
    <scope>NUCLEOTIDE SEQUENCE [LARGE SCALE GENOMIC DNA]</scope>
    <source>
        <strain evidence="5">cv. Daliak</strain>
    </source>
</reference>
<dbReference type="AlphaFoldDB" id="A0A2Z6PAR1"/>
<evidence type="ECO:0000313" key="4">
    <source>
        <dbReference type="EMBL" id="GAU46162.1"/>
    </source>
</evidence>
<gene>
    <name evidence="4" type="ORF">TSUD_301220</name>
</gene>
<dbReference type="GO" id="GO:0016020">
    <property type="term" value="C:membrane"/>
    <property type="evidence" value="ECO:0007669"/>
    <property type="project" value="InterPro"/>
</dbReference>
<dbReference type="InterPro" id="IPR036640">
    <property type="entry name" value="ABC1_TM_sf"/>
</dbReference>
<dbReference type="Proteomes" id="UP000242715">
    <property type="component" value="Unassembled WGS sequence"/>
</dbReference>
<evidence type="ECO:0000256" key="3">
    <source>
        <dbReference type="ARBA" id="ARBA00023136"/>
    </source>
</evidence>
<protein>
    <submittedName>
        <fullName evidence="4">Uncharacterized protein</fullName>
    </submittedName>
</protein>
<keyword evidence="1" id="KW-0812">Transmembrane</keyword>
<keyword evidence="3" id="KW-0472">Membrane</keyword>
<dbReference type="GO" id="GO:0005524">
    <property type="term" value="F:ATP binding"/>
    <property type="evidence" value="ECO:0007669"/>
    <property type="project" value="InterPro"/>
</dbReference>
<evidence type="ECO:0000313" key="5">
    <source>
        <dbReference type="Proteomes" id="UP000242715"/>
    </source>
</evidence>
<dbReference type="EMBL" id="DF974182">
    <property type="protein sequence ID" value="GAU46162.1"/>
    <property type="molecule type" value="Genomic_DNA"/>
</dbReference>
<dbReference type="OrthoDB" id="1718661at2759"/>
<keyword evidence="5" id="KW-1185">Reference proteome</keyword>
<accession>A0A2Z6PAR1</accession>
<name>A0A2Z6PAR1_TRISU</name>
<proteinExistence type="predicted"/>
<sequence>MGNKGGFFRYADGFDKLLLFFGTLGCIGDGIQTPLTMLVLGDLIDDYARGGSQHTVSIHNINKVIITT</sequence>
<keyword evidence="2" id="KW-1133">Transmembrane helix</keyword>
<evidence type="ECO:0000256" key="1">
    <source>
        <dbReference type="ARBA" id="ARBA00022692"/>
    </source>
</evidence>
<evidence type="ECO:0000256" key="2">
    <source>
        <dbReference type="ARBA" id="ARBA00022989"/>
    </source>
</evidence>
<organism evidence="4 5">
    <name type="scientific">Trifolium subterraneum</name>
    <name type="common">Subterranean clover</name>
    <dbReference type="NCBI Taxonomy" id="3900"/>
    <lineage>
        <taxon>Eukaryota</taxon>
        <taxon>Viridiplantae</taxon>
        <taxon>Streptophyta</taxon>
        <taxon>Embryophyta</taxon>
        <taxon>Tracheophyta</taxon>
        <taxon>Spermatophyta</taxon>
        <taxon>Magnoliopsida</taxon>
        <taxon>eudicotyledons</taxon>
        <taxon>Gunneridae</taxon>
        <taxon>Pentapetalae</taxon>
        <taxon>rosids</taxon>
        <taxon>fabids</taxon>
        <taxon>Fabales</taxon>
        <taxon>Fabaceae</taxon>
        <taxon>Papilionoideae</taxon>
        <taxon>50 kb inversion clade</taxon>
        <taxon>NPAAA clade</taxon>
        <taxon>Hologalegina</taxon>
        <taxon>IRL clade</taxon>
        <taxon>Trifolieae</taxon>
        <taxon>Trifolium</taxon>
    </lineage>
</organism>
<dbReference type="Gene3D" id="1.20.1560.10">
    <property type="entry name" value="ABC transporter type 1, transmembrane domain"/>
    <property type="match status" value="1"/>
</dbReference>